<dbReference type="GO" id="GO:0032259">
    <property type="term" value="P:methylation"/>
    <property type="evidence" value="ECO:0007669"/>
    <property type="project" value="UniProtKB-KW"/>
</dbReference>
<keyword evidence="3" id="KW-0489">Methyltransferase</keyword>
<reference evidence="3 4" key="1">
    <citation type="submission" date="2010-10" db="EMBL/GenBank/DDBJ databases">
        <authorList>
            <person name="Durkin A.S."/>
            <person name="Madupu R."/>
            <person name="Torralba M."/>
            <person name="Gillis M."/>
            <person name="Methe B."/>
            <person name="Sutton G."/>
            <person name="Nelson K.E."/>
        </authorList>
    </citation>
    <scope>NUCLEOTIDE SEQUENCE [LARGE SCALE GENOMIC DNA]</scope>
    <source>
        <strain evidence="3 4">ACS-139-V-Col8</strain>
    </source>
</reference>
<dbReference type="eggNOG" id="COG2226">
    <property type="taxonomic scope" value="Bacteria"/>
</dbReference>
<evidence type="ECO:0000313" key="4">
    <source>
        <dbReference type="Proteomes" id="UP000005990"/>
    </source>
</evidence>
<dbReference type="CDD" id="cd02440">
    <property type="entry name" value="AdoMet_MTases"/>
    <property type="match status" value="1"/>
</dbReference>
<accession>E4KM72</accession>
<dbReference type="OrthoDB" id="9760689at2"/>
<sequence length="205" mass="23476">MLDKRGFDLWAEGYDKSVGLSDDDNTYPFAGYKKILNEINNRVLTSSANKVLDIGFGTATLTTRLYEQGCKIYGQDFSEEMIKIAQEKMPEATLYSGDFTNGLVKPLKEQKYDAIIATYSLHHLDDEQKVIFIKSLLNLLNTEGIIYIGDLAFQTRDDLESCRLDAGKYWDDEEFYFVYENLKGLLPNLKFEKYSFCSGILTIKN</sequence>
<evidence type="ECO:0000256" key="1">
    <source>
        <dbReference type="ARBA" id="ARBA00022679"/>
    </source>
</evidence>
<dbReference type="Proteomes" id="UP000005990">
    <property type="component" value="Unassembled WGS sequence"/>
</dbReference>
<comment type="caution">
    <text evidence="3">The sequence shown here is derived from an EMBL/GenBank/DDBJ whole genome shotgun (WGS) entry which is preliminary data.</text>
</comment>
<dbReference type="PANTHER" id="PTHR43861">
    <property type="entry name" value="TRANS-ACONITATE 2-METHYLTRANSFERASE-RELATED"/>
    <property type="match status" value="1"/>
</dbReference>
<name>E4KM72_9LACT</name>
<dbReference type="RefSeq" id="WP_006417518.1">
    <property type="nucleotide sequence ID" value="NZ_AENN01000001.1"/>
</dbReference>
<proteinExistence type="predicted"/>
<dbReference type="SUPFAM" id="SSF53335">
    <property type="entry name" value="S-adenosyl-L-methionine-dependent methyltransferases"/>
    <property type="match status" value="1"/>
</dbReference>
<evidence type="ECO:0000313" key="3">
    <source>
        <dbReference type="EMBL" id="EFR32035.1"/>
    </source>
</evidence>
<dbReference type="Gene3D" id="3.40.50.150">
    <property type="entry name" value="Vaccinia Virus protein VP39"/>
    <property type="match status" value="1"/>
</dbReference>
<keyword evidence="1 3" id="KW-0808">Transferase</keyword>
<organism evidence="3 4">
    <name type="scientific">Eremococcus coleocola ACS-139-V-Col8</name>
    <dbReference type="NCBI Taxonomy" id="908337"/>
    <lineage>
        <taxon>Bacteria</taxon>
        <taxon>Bacillati</taxon>
        <taxon>Bacillota</taxon>
        <taxon>Bacilli</taxon>
        <taxon>Lactobacillales</taxon>
        <taxon>Aerococcaceae</taxon>
        <taxon>Eremococcus</taxon>
    </lineage>
</organism>
<gene>
    <name evidence="3" type="ORF">HMPREF9257_1058</name>
</gene>
<evidence type="ECO:0000259" key="2">
    <source>
        <dbReference type="Pfam" id="PF13649"/>
    </source>
</evidence>
<dbReference type="AlphaFoldDB" id="E4KM72"/>
<dbReference type="EMBL" id="AENN01000001">
    <property type="protein sequence ID" value="EFR32035.1"/>
    <property type="molecule type" value="Genomic_DNA"/>
</dbReference>
<protein>
    <submittedName>
        <fullName evidence="3">Methyltransferase domain protein</fullName>
    </submittedName>
</protein>
<feature type="domain" description="Methyltransferase" evidence="2">
    <location>
        <begin position="51"/>
        <end position="144"/>
    </location>
</feature>
<dbReference type="InterPro" id="IPR041698">
    <property type="entry name" value="Methyltransf_25"/>
</dbReference>
<keyword evidence="4" id="KW-1185">Reference proteome</keyword>
<dbReference type="InterPro" id="IPR029063">
    <property type="entry name" value="SAM-dependent_MTases_sf"/>
</dbReference>
<dbReference type="GO" id="GO:0008168">
    <property type="term" value="F:methyltransferase activity"/>
    <property type="evidence" value="ECO:0007669"/>
    <property type="project" value="UniProtKB-KW"/>
</dbReference>
<dbReference type="STRING" id="908337.HMPREF9257_1058"/>
<dbReference type="Pfam" id="PF13649">
    <property type="entry name" value="Methyltransf_25"/>
    <property type="match status" value="1"/>
</dbReference>